<dbReference type="InterPro" id="IPR001680">
    <property type="entry name" value="WD40_rpt"/>
</dbReference>
<dbReference type="InterPro" id="IPR035897">
    <property type="entry name" value="Toll_tir_struct_dom_sf"/>
</dbReference>
<dbReference type="InterPro" id="IPR049052">
    <property type="entry name" value="nSTAND1"/>
</dbReference>
<evidence type="ECO:0000256" key="2">
    <source>
        <dbReference type="ARBA" id="ARBA00022737"/>
    </source>
</evidence>
<feature type="repeat" description="WD" evidence="3">
    <location>
        <begin position="877"/>
        <end position="906"/>
    </location>
</feature>
<keyword evidence="2" id="KW-0677">Repeat</keyword>
<feature type="domain" description="TIR" evidence="4">
    <location>
        <begin position="8"/>
        <end position="119"/>
    </location>
</feature>
<dbReference type="InterPro" id="IPR015943">
    <property type="entry name" value="WD40/YVTN_repeat-like_dom_sf"/>
</dbReference>
<dbReference type="Pfam" id="PF00400">
    <property type="entry name" value="WD40"/>
    <property type="match status" value="3"/>
</dbReference>
<evidence type="ECO:0000259" key="4">
    <source>
        <dbReference type="Pfam" id="PF13676"/>
    </source>
</evidence>
<dbReference type="Gene3D" id="2.130.10.10">
    <property type="entry name" value="YVTN repeat-like/Quinoprotein amine dehydrogenase"/>
    <property type="match status" value="5"/>
</dbReference>
<evidence type="ECO:0000313" key="6">
    <source>
        <dbReference type="EMBL" id="MCX2940144.1"/>
    </source>
</evidence>
<evidence type="ECO:0000259" key="5">
    <source>
        <dbReference type="Pfam" id="PF20703"/>
    </source>
</evidence>
<dbReference type="SMART" id="SM00320">
    <property type="entry name" value="WD40"/>
    <property type="match status" value="12"/>
</dbReference>
<evidence type="ECO:0000313" key="7">
    <source>
        <dbReference type="Proteomes" id="UP001300745"/>
    </source>
</evidence>
<dbReference type="InterPro" id="IPR000157">
    <property type="entry name" value="TIR_dom"/>
</dbReference>
<feature type="repeat" description="WD" evidence="3">
    <location>
        <begin position="989"/>
        <end position="1030"/>
    </location>
</feature>
<name>A0ABT3SKU8_9MYCO</name>
<dbReference type="PROSITE" id="PS50294">
    <property type="entry name" value="WD_REPEATS_REGION"/>
    <property type="match status" value="1"/>
</dbReference>
<dbReference type="PANTHER" id="PTHR19848">
    <property type="entry name" value="WD40 REPEAT PROTEIN"/>
    <property type="match status" value="1"/>
</dbReference>
<dbReference type="SUPFAM" id="SSF52540">
    <property type="entry name" value="P-loop containing nucleoside triphosphate hydrolases"/>
    <property type="match status" value="1"/>
</dbReference>
<accession>A0ABT3SKU8</accession>
<dbReference type="InterPro" id="IPR011047">
    <property type="entry name" value="Quinoprotein_ADH-like_sf"/>
</dbReference>
<feature type="domain" description="Novel STAND NTPase 1" evidence="5">
    <location>
        <begin position="171"/>
        <end position="599"/>
    </location>
</feature>
<dbReference type="RefSeq" id="WP_265999959.1">
    <property type="nucleotide sequence ID" value="NZ_JAPJDN010000033.1"/>
</dbReference>
<dbReference type="PANTHER" id="PTHR19848:SF8">
    <property type="entry name" value="F-BOX AND WD REPEAT DOMAIN CONTAINING 7"/>
    <property type="match status" value="1"/>
</dbReference>
<dbReference type="EMBL" id="JAPJDO010000033">
    <property type="protein sequence ID" value="MCX2940144.1"/>
    <property type="molecule type" value="Genomic_DNA"/>
</dbReference>
<gene>
    <name evidence="6" type="ORF">ORI27_25945</name>
</gene>
<dbReference type="SUPFAM" id="SSF52200">
    <property type="entry name" value="Toll/Interleukin receptor TIR domain"/>
    <property type="match status" value="1"/>
</dbReference>
<evidence type="ECO:0000256" key="3">
    <source>
        <dbReference type="PROSITE-ProRule" id="PRU00221"/>
    </source>
</evidence>
<dbReference type="PROSITE" id="PS50082">
    <property type="entry name" value="WD_REPEATS_2"/>
    <property type="match status" value="6"/>
</dbReference>
<dbReference type="InterPro" id="IPR036322">
    <property type="entry name" value="WD40_repeat_dom_sf"/>
</dbReference>
<dbReference type="SUPFAM" id="SSF50998">
    <property type="entry name" value="Quinoprotein alcohol dehydrogenase-like"/>
    <property type="match status" value="1"/>
</dbReference>
<comment type="caution">
    <text evidence="6">The sequence shown here is derived from an EMBL/GenBank/DDBJ whole genome shotgun (WGS) entry which is preliminary data.</text>
</comment>
<organism evidence="6 7">
    <name type="scientific">Mycobacterium pinniadriaticum</name>
    <dbReference type="NCBI Taxonomy" id="2994102"/>
    <lineage>
        <taxon>Bacteria</taxon>
        <taxon>Bacillati</taxon>
        <taxon>Actinomycetota</taxon>
        <taxon>Actinomycetes</taxon>
        <taxon>Mycobacteriales</taxon>
        <taxon>Mycobacteriaceae</taxon>
        <taxon>Mycobacterium</taxon>
    </lineage>
</organism>
<sequence>MGWHMSRIFVSHSSRNTREAVALKRWLVEQDPPLANEIFLDVDPDTGLRTGTRWKDALRQANARCEAVICLLSSDWEASSECRVEYRTAENLNKQIFVARLEPSTGESLTSEWQRCDLFPAGPTTTIDLGDGAPVQMSTEGLYRLRDGVRGAGIGAESFVWPPLADPDRAPYRGWQSLEEADAAVFFGRDTQIVRALDAVRGMRLGGLESMFVILGPSGTGKSSFLRAGLLPRLRREDRRFVICDLIRPQRSALTGQAGLAVAIAGVRRRFGLAAPNLGEIKDACSAGDADQIAMWLEQVRVAAGDRLLERGADAEAATAPTLVLPLDQAEELFSADSGEQATAFLQLLASVIDRLGTAETALVVVATIRTDRYEVMQTHPALAGVGTVLFDELKPMPSTQFKEVIVGPAQRATEGGRPLRLAPDLVDRLLEDTGEGADTLPMLALTMSRLYTDYGASGELRLSHYEALGGLRRVVQNEIDEVLSSDPGRREAELTSLRSAFIPWLATINPDNDQPMRRVARWADLPEPSRPLVDALVSKRLMVKDIRDGQTVTEVALESLLRQWDDLAGWLREQRKDLKNADDLLRSASAWDVNGRNPAWLLEGTRLTEATELVNRPGFGQRLAVTHAFLTASYQREASRRAAEEQQRQAEILAAQERTQHALERQATAEAHTAVLRRRSRVLRAVLAGTAMVAVIAVVLSFVANAARNQAQDRFVEATAVRLVSESQAMLANSRPGGTTRAIQQLLAAGLLTQRYDRGVLYDAVAQLAPVSKIRNVPRPVVSPVFSPDGKWVAAGDMTSQDGVARVRIWDAETGELHGDPLIAGSRGFESVDFSPDGRLLASASLDGTVGVFDVATGEPVSEPLAVGKEAHDAVFSRDSARLASLNRDGDLQVWDIESGKPDPKPLLTGARRVSFSADRRRVAASDFEGAVRIFDLRTGKLITDIPAHGELSYLGLSPDGTELLTASFSGALDVWNADTGRLAESLAESSTTVVTFGAFSPDSSVIATGSVDSTVALWAFRHGAWVRIPLAGPAGLISGVAFSPEGDRLAVSGSDGSLWFYDVTTALPLSGSSVEFGSDGTLATGDRNGKILLWDPVTHDISASVGTATEAIVGMAFRRDQTELVTLSESIGLDLWSVADGRWRAAPIKIDTLFRSVAFSADGDLIAAGENHGGVRIVDAKTRRPLIGTLSDGAGRIQAVGFSPNGDTIAALDTENDQLKRWDRNTGKLISVKDLGVTAWVGAVGPDLEAGAGGIDGYVAFYDSASGDPLREPVRGHNGQVTSMAFAAETERAVTSAVDSVRLWDASTGDPIGQPVTGPREALIDVAISPDSRFLAVATKGDNVWIWPAWAEPADLCAKLAANMSRKQWDQWVSPDIPYRKVCDGLPIAPD</sequence>
<feature type="repeat" description="WD" evidence="3">
    <location>
        <begin position="823"/>
        <end position="864"/>
    </location>
</feature>
<dbReference type="Pfam" id="PF20703">
    <property type="entry name" value="nSTAND1"/>
    <property type="match status" value="1"/>
</dbReference>
<reference evidence="6 7" key="1">
    <citation type="submission" date="2022-11" db="EMBL/GenBank/DDBJ databases">
        <title>Mycobacterium sp. nov.</title>
        <authorList>
            <person name="Papic B."/>
            <person name="Spicic S."/>
            <person name="Duvnjak S."/>
        </authorList>
    </citation>
    <scope>NUCLEOTIDE SEQUENCE [LARGE SCALE GENOMIC DNA]</scope>
    <source>
        <strain evidence="6 7">CVI_P4</strain>
    </source>
</reference>
<proteinExistence type="predicted"/>
<dbReference type="InterPro" id="IPR027417">
    <property type="entry name" value="P-loop_NTPase"/>
</dbReference>
<feature type="repeat" description="WD" evidence="3">
    <location>
        <begin position="956"/>
        <end position="987"/>
    </location>
</feature>
<dbReference type="CDD" id="cd00200">
    <property type="entry name" value="WD40"/>
    <property type="match status" value="1"/>
</dbReference>
<dbReference type="Proteomes" id="UP001300745">
    <property type="component" value="Unassembled WGS sequence"/>
</dbReference>
<keyword evidence="1 3" id="KW-0853">WD repeat</keyword>
<feature type="repeat" description="WD" evidence="3">
    <location>
        <begin position="1276"/>
        <end position="1316"/>
    </location>
</feature>
<dbReference type="Gene3D" id="3.40.50.10140">
    <property type="entry name" value="Toll/interleukin-1 receptor homology (TIR) domain"/>
    <property type="match status" value="1"/>
</dbReference>
<protein>
    <submittedName>
        <fullName evidence="6">TIR domain-containing protein</fullName>
    </submittedName>
</protein>
<evidence type="ECO:0000256" key="1">
    <source>
        <dbReference type="ARBA" id="ARBA00022574"/>
    </source>
</evidence>
<keyword evidence="7" id="KW-1185">Reference proteome</keyword>
<feature type="repeat" description="WD" evidence="3">
    <location>
        <begin position="1032"/>
        <end position="1067"/>
    </location>
</feature>
<dbReference type="SUPFAM" id="SSF50978">
    <property type="entry name" value="WD40 repeat-like"/>
    <property type="match status" value="1"/>
</dbReference>
<dbReference type="Pfam" id="PF13676">
    <property type="entry name" value="TIR_2"/>
    <property type="match status" value="1"/>
</dbReference>